<evidence type="ECO:0000313" key="1">
    <source>
        <dbReference type="EMBL" id="KIR23656.1"/>
    </source>
</evidence>
<name>A0A0D0TKF3_PSEFL</name>
<gene>
    <name evidence="1" type="ORF">PFLU3_10080</name>
</gene>
<sequence length="39" mass="4624">MFKRMFLRMPIMAAQSGYRCFGFICKKNPILDRALIKQV</sequence>
<evidence type="ECO:0000313" key="2">
    <source>
        <dbReference type="Proteomes" id="UP000032210"/>
    </source>
</evidence>
<comment type="caution">
    <text evidence="1">The sequence shown here is derived from an EMBL/GenBank/DDBJ whole genome shotgun (WGS) entry which is preliminary data.</text>
</comment>
<dbReference type="PATRIC" id="fig|294.125.peg.1035"/>
<dbReference type="Proteomes" id="UP000032210">
    <property type="component" value="Unassembled WGS sequence"/>
</dbReference>
<dbReference type="EMBL" id="JXCQ01000006">
    <property type="protein sequence ID" value="KIR23656.1"/>
    <property type="molecule type" value="Genomic_DNA"/>
</dbReference>
<dbReference type="AlphaFoldDB" id="A0A0D0TKF3"/>
<protein>
    <submittedName>
        <fullName evidence="1">Uncharacterized protein</fullName>
    </submittedName>
</protein>
<accession>A0A0D0TKF3</accession>
<reference evidence="1 2" key="1">
    <citation type="submission" date="2015-01" db="EMBL/GenBank/DDBJ databases">
        <title>Genome sequence of the beneficial rhizobacterium Pseudomonas fluorescens 2-79.</title>
        <authorList>
            <person name="Thuermer A."/>
            <person name="Daniel R."/>
        </authorList>
    </citation>
    <scope>NUCLEOTIDE SEQUENCE [LARGE SCALE GENOMIC DNA]</scope>
    <source>
        <strain evidence="1 2">2-79</strain>
    </source>
</reference>
<organism evidence="1 2">
    <name type="scientific">Pseudomonas fluorescens</name>
    <dbReference type="NCBI Taxonomy" id="294"/>
    <lineage>
        <taxon>Bacteria</taxon>
        <taxon>Pseudomonadati</taxon>
        <taxon>Pseudomonadota</taxon>
        <taxon>Gammaproteobacteria</taxon>
        <taxon>Pseudomonadales</taxon>
        <taxon>Pseudomonadaceae</taxon>
        <taxon>Pseudomonas</taxon>
    </lineage>
</organism>
<proteinExistence type="predicted"/>